<dbReference type="SUPFAM" id="SSF50998">
    <property type="entry name" value="Quinoprotein alcohol dehydrogenase-like"/>
    <property type="match status" value="1"/>
</dbReference>
<proteinExistence type="predicted"/>
<name>A0A2T0UC98_9SPHI</name>
<dbReference type="AlphaFoldDB" id="A0A2T0UC98"/>
<evidence type="ECO:0008006" key="4">
    <source>
        <dbReference type="Google" id="ProtNLM"/>
    </source>
</evidence>
<protein>
    <recommendedName>
        <fullName evidence="4">Arylsulfotransferase ASST</fullName>
    </recommendedName>
</protein>
<feature type="chain" id="PRO_5015418535" description="Arylsulfotransferase ASST" evidence="1">
    <location>
        <begin position="20"/>
        <end position="316"/>
    </location>
</feature>
<evidence type="ECO:0000313" key="3">
    <source>
        <dbReference type="Proteomes" id="UP000238034"/>
    </source>
</evidence>
<keyword evidence="3" id="KW-1185">Reference proteome</keyword>
<comment type="caution">
    <text evidence="2">The sequence shown here is derived from an EMBL/GenBank/DDBJ whole genome shotgun (WGS) entry which is preliminary data.</text>
</comment>
<evidence type="ECO:0000313" key="2">
    <source>
        <dbReference type="EMBL" id="PRY55539.1"/>
    </source>
</evidence>
<feature type="signal peptide" evidence="1">
    <location>
        <begin position="1"/>
        <end position="19"/>
    </location>
</feature>
<evidence type="ECO:0000256" key="1">
    <source>
        <dbReference type="SAM" id="SignalP"/>
    </source>
</evidence>
<dbReference type="Proteomes" id="UP000238034">
    <property type="component" value="Unassembled WGS sequence"/>
</dbReference>
<dbReference type="RefSeq" id="WP_106291031.1">
    <property type="nucleotide sequence ID" value="NZ_PVTH01000001.1"/>
</dbReference>
<sequence>MKKLLTCLIGIIACSSVLAQKYSGNRKFLLRDEGLSQVSFVNLDDSTANWFIKVPAGRDLQLVGNRTVLVSTGTGYQELDVRSGRMLKEVSDYAGSVMARRLKNGNTLLVGLNWEGKKGVVLLEVDADGTNRKVLNFPEHNYVRLVRETAKGTFLITANTMVFESDRDGKVIWKANLTGPKKINSWQALRLRRNKTVVSSGYAVNFQILDKNGAVSKTFTGPKEVNPHFFAGFQVLKNGNYLVTNWQGHGPDFGHSGSQLLEFTPQGKLVWSWKQDPAKFSSLQGVIALDGLNPEYLYIEGKDGKLKKQKTAKKSK</sequence>
<keyword evidence="1" id="KW-0732">Signal</keyword>
<gene>
    <name evidence="2" type="ORF">B0I27_101511</name>
</gene>
<dbReference type="EMBL" id="PVTH01000001">
    <property type="protein sequence ID" value="PRY55539.1"/>
    <property type="molecule type" value="Genomic_DNA"/>
</dbReference>
<organism evidence="2 3">
    <name type="scientific">Arcticibacter pallidicorallinus</name>
    <dbReference type="NCBI Taxonomy" id="1259464"/>
    <lineage>
        <taxon>Bacteria</taxon>
        <taxon>Pseudomonadati</taxon>
        <taxon>Bacteroidota</taxon>
        <taxon>Sphingobacteriia</taxon>
        <taxon>Sphingobacteriales</taxon>
        <taxon>Sphingobacteriaceae</taxon>
        <taxon>Arcticibacter</taxon>
    </lineage>
</organism>
<accession>A0A2T0UC98</accession>
<dbReference type="OrthoDB" id="926234at2"/>
<reference evidence="2 3" key="1">
    <citation type="submission" date="2018-03" db="EMBL/GenBank/DDBJ databases">
        <title>Genomic Encyclopedia of Type Strains, Phase III (KMG-III): the genomes of soil and plant-associated and newly described type strains.</title>
        <authorList>
            <person name="Whitman W."/>
        </authorList>
    </citation>
    <scope>NUCLEOTIDE SEQUENCE [LARGE SCALE GENOMIC DNA]</scope>
    <source>
        <strain evidence="2 3">CGMCC 1.9313</strain>
    </source>
</reference>
<dbReference type="InterPro" id="IPR011047">
    <property type="entry name" value="Quinoprotein_ADH-like_sf"/>
</dbReference>